<dbReference type="Proteomes" id="UP000287247">
    <property type="component" value="Unassembled WGS sequence"/>
</dbReference>
<evidence type="ECO:0000313" key="3">
    <source>
        <dbReference type="Proteomes" id="UP000287247"/>
    </source>
</evidence>
<dbReference type="InterPro" id="IPR026411">
    <property type="entry name" value="Cyanosort_A_assoc"/>
</dbReference>
<dbReference type="NCBIfam" id="TIGR04153">
    <property type="entry name" value="cyanosortA_assc"/>
    <property type="match status" value="1"/>
</dbReference>
<accession>A0A401IJ88</accession>
<dbReference type="RefSeq" id="WP_124975209.1">
    <property type="nucleotide sequence ID" value="NZ_BDQK01000013.1"/>
</dbReference>
<dbReference type="AlphaFoldDB" id="A0A401IJ88"/>
<name>A0A401IJ88_APHSA</name>
<sequence length="223" mass="26135">MDNIRWQRTRIGLMAFLITGVIAILIRSFFVLPNKGDQESAKVFEFPATVPLEGWKQIEVKSLKPKRGDEKEIDSQVYIYDNKTRKIEIVANYREHDGGDVRRLLFRLGSIPRGSLDIETKYQNEMGYYFLFEYGNKVHLSTCINRVGENSVSNEQFVKNKYKYGWSPQQAALWLLGEKDFFETGCLWTLVSIPTSDSNDLEKNYQTLETVFGEWYSWWKQKL</sequence>
<gene>
    <name evidence="2" type="ORF">AsFPU1_2785</name>
</gene>
<dbReference type="OrthoDB" id="582709at2"/>
<keyword evidence="1" id="KW-0472">Membrane</keyword>
<evidence type="ECO:0000313" key="2">
    <source>
        <dbReference type="EMBL" id="GBF81372.1"/>
    </source>
</evidence>
<protein>
    <submittedName>
        <fullName evidence="2">Cyanosortase-associated family protein</fullName>
    </submittedName>
</protein>
<keyword evidence="3" id="KW-1185">Reference proteome</keyword>
<keyword evidence="1" id="KW-1133">Transmembrane helix</keyword>
<proteinExistence type="predicted"/>
<dbReference type="EMBL" id="BDQK01000013">
    <property type="protein sequence ID" value="GBF81372.1"/>
    <property type="molecule type" value="Genomic_DNA"/>
</dbReference>
<organism evidence="2 3">
    <name type="scientific">Aphanothece sacrum FPU1</name>
    <dbReference type="NCBI Taxonomy" id="1920663"/>
    <lineage>
        <taxon>Bacteria</taxon>
        <taxon>Bacillati</taxon>
        <taxon>Cyanobacteriota</taxon>
        <taxon>Cyanophyceae</taxon>
        <taxon>Oscillatoriophycideae</taxon>
        <taxon>Chroococcales</taxon>
        <taxon>Aphanothecaceae</taxon>
        <taxon>Aphanothece</taxon>
    </lineage>
</organism>
<feature type="transmembrane region" description="Helical" evidence="1">
    <location>
        <begin position="12"/>
        <end position="32"/>
    </location>
</feature>
<keyword evidence="1" id="KW-0812">Transmembrane</keyword>
<comment type="caution">
    <text evidence="2">The sequence shown here is derived from an EMBL/GenBank/DDBJ whole genome shotgun (WGS) entry which is preliminary data.</text>
</comment>
<reference evidence="3" key="1">
    <citation type="submission" date="2017-05" db="EMBL/GenBank/DDBJ databases">
        <title>Physiological properties and genetic analysis related to exopolysaccharide production of fresh-water unicellular cyanobacterium Aphanothece sacrum, Suizenji Nori, that has been cultured as a food source in Japan.</title>
        <authorList>
            <person name="Kanesaki Y."/>
            <person name="Yoshikawa S."/>
            <person name="Ohki K."/>
        </authorList>
    </citation>
    <scope>NUCLEOTIDE SEQUENCE [LARGE SCALE GENOMIC DNA]</scope>
    <source>
        <strain evidence="3">FPU1</strain>
    </source>
</reference>
<evidence type="ECO:0000256" key="1">
    <source>
        <dbReference type="SAM" id="Phobius"/>
    </source>
</evidence>